<dbReference type="PANTHER" id="PTHR42760">
    <property type="entry name" value="SHORT-CHAIN DEHYDROGENASES/REDUCTASES FAMILY MEMBER"/>
    <property type="match status" value="1"/>
</dbReference>
<protein>
    <submittedName>
        <fullName evidence="3">NAD(P)-dependent dehydrogenase (Short-subunit alcohol dehydrogenase family)</fullName>
    </submittedName>
</protein>
<dbReference type="EMBL" id="JAFBCF010000001">
    <property type="protein sequence ID" value="MBM7797844.1"/>
    <property type="molecule type" value="Genomic_DNA"/>
</dbReference>
<evidence type="ECO:0000313" key="3">
    <source>
        <dbReference type="EMBL" id="MBM7797844.1"/>
    </source>
</evidence>
<dbReference type="InterPro" id="IPR036291">
    <property type="entry name" value="NAD(P)-bd_dom_sf"/>
</dbReference>
<evidence type="ECO:0000313" key="4">
    <source>
        <dbReference type="Proteomes" id="UP000704762"/>
    </source>
</evidence>
<dbReference type="InterPro" id="IPR057326">
    <property type="entry name" value="KR_dom"/>
</dbReference>
<proteinExistence type="inferred from homology"/>
<dbReference type="Proteomes" id="UP000704762">
    <property type="component" value="Unassembled WGS sequence"/>
</dbReference>
<evidence type="ECO:0000256" key="1">
    <source>
        <dbReference type="ARBA" id="ARBA00006484"/>
    </source>
</evidence>
<dbReference type="PANTHER" id="PTHR42760:SF135">
    <property type="entry name" value="BLL7886 PROTEIN"/>
    <property type="match status" value="1"/>
</dbReference>
<organism evidence="3 4">
    <name type="scientific">Microlunatus panaciterrae</name>
    <dbReference type="NCBI Taxonomy" id="400768"/>
    <lineage>
        <taxon>Bacteria</taxon>
        <taxon>Bacillati</taxon>
        <taxon>Actinomycetota</taxon>
        <taxon>Actinomycetes</taxon>
        <taxon>Propionibacteriales</taxon>
        <taxon>Propionibacteriaceae</taxon>
        <taxon>Microlunatus</taxon>
    </lineage>
</organism>
<dbReference type="Pfam" id="PF13561">
    <property type="entry name" value="adh_short_C2"/>
    <property type="match status" value="1"/>
</dbReference>
<accession>A0ABS2RFR5</accession>
<dbReference type="PROSITE" id="PS00061">
    <property type="entry name" value="ADH_SHORT"/>
    <property type="match status" value="1"/>
</dbReference>
<dbReference type="SMART" id="SM00822">
    <property type="entry name" value="PKS_KR"/>
    <property type="match status" value="1"/>
</dbReference>
<evidence type="ECO:0000259" key="2">
    <source>
        <dbReference type="SMART" id="SM00822"/>
    </source>
</evidence>
<dbReference type="Gene3D" id="3.40.50.720">
    <property type="entry name" value="NAD(P)-binding Rossmann-like Domain"/>
    <property type="match status" value="1"/>
</dbReference>
<feature type="domain" description="Ketoreductase" evidence="2">
    <location>
        <begin position="15"/>
        <end position="191"/>
    </location>
</feature>
<dbReference type="PRINTS" id="PR00081">
    <property type="entry name" value="GDHRDH"/>
</dbReference>
<sequence>MSEDEEGRMSLASGRSVLITGGLGALGGPCCAALVEAGGRVVVNDILPEQSVPPAELDRLAGYIARDAETAEAADEIVERAAELAGGLTDVVLLAGRVHSAPLLEQTPADVRDVFALNVERAFATAQAAVRRWSALGQPGNLVFVGSWVADVPWPGVGPYAASKAALRAMARSFAREFAPIGIRANVLAPGIVDAGMARKQWDTEPDYRRRAGRAIPLGRLQPVESVASSLLFLCSDLSSYMTGATLLVDGGASLYPLDPEETS</sequence>
<dbReference type="CDD" id="cd05233">
    <property type="entry name" value="SDR_c"/>
    <property type="match status" value="1"/>
</dbReference>
<comment type="similarity">
    <text evidence="1">Belongs to the short-chain dehydrogenases/reductases (SDR) family.</text>
</comment>
<keyword evidence="4" id="KW-1185">Reference proteome</keyword>
<dbReference type="SUPFAM" id="SSF51735">
    <property type="entry name" value="NAD(P)-binding Rossmann-fold domains"/>
    <property type="match status" value="1"/>
</dbReference>
<dbReference type="RefSeq" id="WP_204916475.1">
    <property type="nucleotide sequence ID" value="NZ_JAFBCF010000001.1"/>
</dbReference>
<gene>
    <name evidence="3" type="ORF">JOE57_000765</name>
</gene>
<comment type="caution">
    <text evidence="3">The sequence shown here is derived from an EMBL/GenBank/DDBJ whole genome shotgun (WGS) entry which is preliminary data.</text>
</comment>
<reference evidence="3 4" key="1">
    <citation type="submission" date="2021-01" db="EMBL/GenBank/DDBJ databases">
        <title>Sequencing the genomes of 1000 actinobacteria strains.</title>
        <authorList>
            <person name="Klenk H.-P."/>
        </authorList>
    </citation>
    <scope>NUCLEOTIDE SEQUENCE [LARGE SCALE GENOMIC DNA]</scope>
    <source>
        <strain evidence="3 4">DSM 18662</strain>
    </source>
</reference>
<dbReference type="InterPro" id="IPR020904">
    <property type="entry name" value="Sc_DH/Rdtase_CS"/>
</dbReference>
<name>A0ABS2RFR5_9ACTN</name>
<dbReference type="InterPro" id="IPR002347">
    <property type="entry name" value="SDR_fam"/>
</dbReference>